<dbReference type="VEuPathDB" id="TrichDB:TVAGG3_0516430"/>
<dbReference type="EMBL" id="DS113721">
    <property type="protein sequence ID" value="EAX97306.1"/>
    <property type="molecule type" value="Genomic_DNA"/>
</dbReference>
<evidence type="ECO:0000313" key="2">
    <source>
        <dbReference type="EMBL" id="EAX97306.1"/>
    </source>
</evidence>
<evidence type="ECO:0000256" key="1">
    <source>
        <dbReference type="SAM" id="MobiDB-lite"/>
    </source>
</evidence>
<protein>
    <submittedName>
        <fullName evidence="2">Uncharacterized protein</fullName>
    </submittedName>
</protein>
<reference evidence="2" key="2">
    <citation type="journal article" date="2007" name="Science">
        <title>Draft genome sequence of the sexually transmitted pathogen Trichomonas vaginalis.</title>
        <authorList>
            <person name="Carlton J.M."/>
            <person name="Hirt R.P."/>
            <person name="Silva J.C."/>
            <person name="Delcher A.L."/>
            <person name="Schatz M."/>
            <person name="Zhao Q."/>
            <person name="Wortman J.R."/>
            <person name="Bidwell S.L."/>
            <person name="Alsmark U.C.M."/>
            <person name="Besteiro S."/>
            <person name="Sicheritz-Ponten T."/>
            <person name="Noel C.J."/>
            <person name="Dacks J.B."/>
            <person name="Foster P.G."/>
            <person name="Simillion C."/>
            <person name="Van de Peer Y."/>
            <person name="Miranda-Saavedra D."/>
            <person name="Barton G.J."/>
            <person name="Westrop G.D."/>
            <person name="Mueller S."/>
            <person name="Dessi D."/>
            <person name="Fiori P.L."/>
            <person name="Ren Q."/>
            <person name="Paulsen I."/>
            <person name="Zhang H."/>
            <person name="Bastida-Corcuera F.D."/>
            <person name="Simoes-Barbosa A."/>
            <person name="Brown M.T."/>
            <person name="Hayes R.D."/>
            <person name="Mukherjee M."/>
            <person name="Okumura C.Y."/>
            <person name="Schneider R."/>
            <person name="Smith A.J."/>
            <person name="Vanacova S."/>
            <person name="Villalvazo M."/>
            <person name="Haas B.J."/>
            <person name="Pertea M."/>
            <person name="Feldblyum T.V."/>
            <person name="Utterback T.R."/>
            <person name="Shu C.L."/>
            <person name="Osoegawa K."/>
            <person name="de Jong P.J."/>
            <person name="Hrdy I."/>
            <person name="Horvathova L."/>
            <person name="Zubacova Z."/>
            <person name="Dolezal P."/>
            <person name="Malik S.B."/>
            <person name="Logsdon J.M. Jr."/>
            <person name="Henze K."/>
            <person name="Gupta A."/>
            <person name="Wang C.C."/>
            <person name="Dunne R.L."/>
            <person name="Upcroft J.A."/>
            <person name="Upcroft P."/>
            <person name="White O."/>
            <person name="Salzberg S.L."/>
            <person name="Tang P."/>
            <person name="Chiu C.-H."/>
            <person name="Lee Y.-S."/>
            <person name="Embley T.M."/>
            <person name="Coombs G.H."/>
            <person name="Mottram J.C."/>
            <person name="Tachezy J."/>
            <person name="Fraser-Liggett C.M."/>
            <person name="Johnson P.J."/>
        </authorList>
    </citation>
    <scope>NUCLEOTIDE SEQUENCE [LARGE SCALE GENOMIC DNA]</scope>
    <source>
        <strain evidence="2">G3</strain>
    </source>
</reference>
<gene>
    <name evidence="2" type="ORF">TVAG_123560</name>
</gene>
<proteinExistence type="predicted"/>
<dbReference type="AlphaFoldDB" id="A2FCT2"/>
<sequence>MSKKKAEAKSGKDLSELADSLIEVEDLEDVSNSDLCKLQTFLPQQIPLLIRSSKYVIARNYSRLLDRVKEELTVRTAYIVPAKKEEFTHPELEKYDEETDAKIRIIEERAIKLDQEVVNVWETQLKQKYFIPSPAIAEMRDRAKRMEDRGDIDGAKKLKRQADELEKMDNNNMETSYAEDLHNARMESKRKCNQEILKLINSRQAARDELESSLKAKQTKKKKHSAKKTFRDI</sequence>
<name>A2FCT2_TRIV3</name>
<dbReference type="KEGG" id="tva:4755087"/>
<feature type="region of interest" description="Disordered" evidence="1">
    <location>
        <begin position="152"/>
        <end position="175"/>
    </location>
</feature>
<dbReference type="RefSeq" id="XP_001310236.1">
    <property type="nucleotide sequence ID" value="XM_001310235.1"/>
</dbReference>
<dbReference type="Proteomes" id="UP000001542">
    <property type="component" value="Unassembled WGS sequence"/>
</dbReference>
<feature type="region of interest" description="Disordered" evidence="1">
    <location>
        <begin position="207"/>
        <end position="233"/>
    </location>
</feature>
<feature type="compositionally biased region" description="Basic residues" evidence="1">
    <location>
        <begin position="217"/>
        <end position="233"/>
    </location>
</feature>
<evidence type="ECO:0000313" key="3">
    <source>
        <dbReference type="Proteomes" id="UP000001542"/>
    </source>
</evidence>
<keyword evidence="3" id="KW-1185">Reference proteome</keyword>
<reference evidence="2" key="1">
    <citation type="submission" date="2006-10" db="EMBL/GenBank/DDBJ databases">
        <authorList>
            <person name="Amadeo P."/>
            <person name="Zhao Q."/>
            <person name="Wortman J."/>
            <person name="Fraser-Liggett C."/>
            <person name="Carlton J."/>
        </authorList>
    </citation>
    <scope>NUCLEOTIDE SEQUENCE</scope>
    <source>
        <strain evidence="2">G3</strain>
    </source>
</reference>
<feature type="compositionally biased region" description="Basic and acidic residues" evidence="1">
    <location>
        <begin position="152"/>
        <end position="169"/>
    </location>
</feature>
<accession>A2FCT2</accession>
<dbReference type="InParanoid" id="A2FCT2"/>
<dbReference type="VEuPathDB" id="TrichDB:TVAG_123560"/>
<organism evidence="2 3">
    <name type="scientific">Trichomonas vaginalis (strain ATCC PRA-98 / G3)</name>
    <dbReference type="NCBI Taxonomy" id="412133"/>
    <lineage>
        <taxon>Eukaryota</taxon>
        <taxon>Metamonada</taxon>
        <taxon>Parabasalia</taxon>
        <taxon>Trichomonadida</taxon>
        <taxon>Trichomonadidae</taxon>
        <taxon>Trichomonas</taxon>
    </lineage>
</organism>